<comment type="similarity">
    <text evidence="1">Belongs to the D-isomer specific 2-hydroxyacid dehydrogenase family.</text>
</comment>
<reference evidence="6" key="1">
    <citation type="journal article" date="2019" name="Int. J. Syst. Evol. Microbiol.">
        <title>The Global Catalogue of Microorganisms (GCM) 10K type strain sequencing project: providing services to taxonomists for standard genome sequencing and annotation.</title>
        <authorList>
            <consortium name="The Broad Institute Genomics Platform"/>
            <consortium name="The Broad Institute Genome Sequencing Center for Infectious Disease"/>
            <person name="Wu L."/>
            <person name="Ma J."/>
        </authorList>
    </citation>
    <scope>NUCLEOTIDE SEQUENCE [LARGE SCALE GENOMIC DNA]</scope>
    <source>
        <strain evidence="6">JCM 17593</strain>
    </source>
</reference>
<evidence type="ECO:0000256" key="3">
    <source>
        <dbReference type="ARBA" id="ARBA00023027"/>
    </source>
</evidence>
<protein>
    <recommendedName>
        <fullName evidence="4">D-isomer specific 2-hydroxyacid dehydrogenase NAD-binding domain-containing protein</fullName>
    </recommendedName>
</protein>
<dbReference type="EMBL" id="BAABBX010000011">
    <property type="protein sequence ID" value="GAA4188475.1"/>
    <property type="molecule type" value="Genomic_DNA"/>
</dbReference>
<keyword evidence="6" id="KW-1185">Reference proteome</keyword>
<feature type="domain" description="D-isomer specific 2-hydroxyacid dehydrogenase NAD-binding" evidence="4">
    <location>
        <begin position="1"/>
        <end position="118"/>
    </location>
</feature>
<evidence type="ECO:0000256" key="2">
    <source>
        <dbReference type="ARBA" id="ARBA00023002"/>
    </source>
</evidence>
<evidence type="ECO:0000313" key="5">
    <source>
        <dbReference type="EMBL" id="GAA4188475.1"/>
    </source>
</evidence>
<dbReference type="InterPro" id="IPR029753">
    <property type="entry name" value="D-isomer_DH_CS"/>
</dbReference>
<name>A0ABP8AR22_9MICO</name>
<dbReference type="SUPFAM" id="SSF51735">
    <property type="entry name" value="NAD(P)-binding Rossmann-fold domains"/>
    <property type="match status" value="1"/>
</dbReference>
<dbReference type="InterPro" id="IPR050857">
    <property type="entry name" value="D-2-hydroxyacid_DH"/>
</dbReference>
<dbReference type="Pfam" id="PF02826">
    <property type="entry name" value="2-Hacid_dh_C"/>
    <property type="match status" value="1"/>
</dbReference>
<evidence type="ECO:0000313" key="6">
    <source>
        <dbReference type="Proteomes" id="UP001500213"/>
    </source>
</evidence>
<dbReference type="PANTHER" id="PTHR42789:SF1">
    <property type="entry name" value="D-ISOMER SPECIFIC 2-HYDROXYACID DEHYDROGENASE FAMILY PROTEIN (AFU_ORTHOLOGUE AFUA_6G10090)"/>
    <property type="match status" value="1"/>
</dbReference>
<gene>
    <name evidence="5" type="ORF">GCM10022288_14960</name>
</gene>
<comment type="caution">
    <text evidence="5">The sequence shown here is derived from an EMBL/GenBank/DDBJ whole genome shotgun (WGS) entry which is preliminary data.</text>
</comment>
<keyword evidence="2" id="KW-0560">Oxidoreductase</keyword>
<dbReference type="PANTHER" id="PTHR42789">
    <property type="entry name" value="D-ISOMER SPECIFIC 2-HYDROXYACID DEHYDROGENASE FAMILY PROTEIN (AFU_ORTHOLOGUE AFUA_6G10090)"/>
    <property type="match status" value="1"/>
</dbReference>
<evidence type="ECO:0000259" key="4">
    <source>
        <dbReference type="Pfam" id="PF02826"/>
    </source>
</evidence>
<dbReference type="RefSeq" id="WP_344775439.1">
    <property type="nucleotide sequence ID" value="NZ_BAABBX010000011.1"/>
</dbReference>
<dbReference type="Proteomes" id="UP001500213">
    <property type="component" value="Unassembled WGS sequence"/>
</dbReference>
<dbReference type="PROSITE" id="PS00671">
    <property type="entry name" value="D_2_HYDROXYACID_DH_3"/>
    <property type="match status" value="1"/>
</dbReference>
<dbReference type="InterPro" id="IPR006140">
    <property type="entry name" value="D-isomer_DH_NAD-bd"/>
</dbReference>
<organism evidence="5 6">
    <name type="scientific">Gryllotalpicola kribbensis</name>
    <dbReference type="NCBI Taxonomy" id="993084"/>
    <lineage>
        <taxon>Bacteria</taxon>
        <taxon>Bacillati</taxon>
        <taxon>Actinomycetota</taxon>
        <taxon>Actinomycetes</taxon>
        <taxon>Micrococcales</taxon>
        <taxon>Microbacteriaceae</taxon>
        <taxon>Gryllotalpicola</taxon>
    </lineage>
</organism>
<proteinExistence type="inferred from homology"/>
<dbReference type="Gene3D" id="3.40.50.720">
    <property type="entry name" value="NAD(P)-binding Rossmann-like Domain"/>
    <property type="match status" value="2"/>
</dbReference>
<accession>A0ABP8AR22</accession>
<sequence length="148" mass="15915">MTIIGWDRSITPARAAQHGATVVSKDELFEASDLLTIHLPLSDSSRGLVGSRELALMKPTAYLINTSRGPIVDEAALLDALHSGRLAGAALDVYDSEPLPTGHPLRSAPNTLLLPHLGYVTTDQYARFYADVVEDIVAWDDGAPVRVL</sequence>
<evidence type="ECO:0000256" key="1">
    <source>
        <dbReference type="ARBA" id="ARBA00005854"/>
    </source>
</evidence>
<keyword evidence="3" id="KW-0520">NAD</keyword>
<dbReference type="InterPro" id="IPR036291">
    <property type="entry name" value="NAD(P)-bd_dom_sf"/>
</dbReference>